<reference evidence="3 4" key="1">
    <citation type="submission" date="2019-02" db="EMBL/GenBank/DDBJ databases">
        <title>Sequencing the genomes of 1000 actinobacteria strains.</title>
        <authorList>
            <person name="Klenk H.-P."/>
        </authorList>
    </citation>
    <scope>NUCLEOTIDE SEQUENCE [LARGE SCALE GENOMIC DNA]</scope>
    <source>
        <strain evidence="3 4">DSM 45612</strain>
    </source>
</reference>
<keyword evidence="2" id="KW-0472">Membrane</keyword>
<feature type="transmembrane region" description="Helical" evidence="2">
    <location>
        <begin position="37"/>
        <end position="53"/>
    </location>
</feature>
<dbReference type="RefSeq" id="WP_130333892.1">
    <property type="nucleotide sequence ID" value="NZ_SHLD01000001.1"/>
</dbReference>
<keyword evidence="2" id="KW-1133">Transmembrane helix</keyword>
<keyword evidence="4" id="KW-1185">Reference proteome</keyword>
<organism evidence="3 4">
    <name type="scientific">Micromonospora kangleipakensis</name>
    <dbReference type="NCBI Taxonomy" id="1077942"/>
    <lineage>
        <taxon>Bacteria</taxon>
        <taxon>Bacillati</taxon>
        <taxon>Actinomycetota</taxon>
        <taxon>Actinomycetes</taxon>
        <taxon>Micromonosporales</taxon>
        <taxon>Micromonosporaceae</taxon>
        <taxon>Micromonospora</taxon>
    </lineage>
</organism>
<sequence>MGLLTFGLLAIWVRTRSVVAAAAMPVTALWWMFTRQDVLLFVGLVLLVLAGLARRSRPHRRAVVAGLTFLYRTRGDGRPADAATKSSACRSARRWSG</sequence>
<evidence type="ECO:0000256" key="1">
    <source>
        <dbReference type="SAM" id="MobiDB-lite"/>
    </source>
</evidence>
<dbReference type="EMBL" id="SHLD01000001">
    <property type="protein sequence ID" value="RZU74546.1"/>
    <property type="molecule type" value="Genomic_DNA"/>
</dbReference>
<protein>
    <submittedName>
        <fullName evidence="3">Uncharacterized protein</fullName>
    </submittedName>
</protein>
<dbReference type="Proteomes" id="UP000294114">
    <property type="component" value="Unassembled WGS sequence"/>
</dbReference>
<feature type="region of interest" description="Disordered" evidence="1">
    <location>
        <begin position="75"/>
        <end position="97"/>
    </location>
</feature>
<proteinExistence type="predicted"/>
<keyword evidence="2" id="KW-0812">Transmembrane</keyword>
<gene>
    <name evidence="3" type="ORF">EV384_3018</name>
</gene>
<dbReference type="AlphaFoldDB" id="A0A4V6MGT1"/>
<name>A0A4V6MGT1_9ACTN</name>
<accession>A0A4V6MGT1</accession>
<evidence type="ECO:0000313" key="3">
    <source>
        <dbReference type="EMBL" id="RZU74546.1"/>
    </source>
</evidence>
<comment type="caution">
    <text evidence="3">The sequence shown here is derived from an EMBL/GenBank/DDBJ whole genome shotgun (WGS) entry which is preliminary data.</text>
</comment>
<evidence type="ECO:0000313" key="4">
    <source>
        <dbReference type="Proteomes" id="UP000294114"/>
    </source>
</evidence>
<evidence type="ECO:0000256" key="2">
    <source>
        <dbReference type="SAM" id="Phobius"/>
    </source>
</evidence>